<organism evidence="1 2">
    <name type="scientific">Paractinoplanes lichenicola</name>
    <dbReference type="NCBI Taxonomy" id="2802976"/>
    <lineage>
        <taxon>Bacteria</taxon>
        <taxon>Bacillati</taxon>
        <taxon>Actinomycetota</taxon>
        <taxon>Actinomycetes</taxon>
        <taxon>Micromonosporales</taxon>
        <taxon>Micromonosporaceae</taxon>
        <taxon>Paractinoplanes</taxon>
    </lineage>
</organism>
<dbReference type="EMBL" id="JAENHO010000002">
    <property type="protein sequence ID" value="MBL7254034.1"/>
    <property type="molecule type" value="Genomic_DNA"/>
</dbReference>
<gene>
    <name evidence="1" type="ORF">JKJ07_06890</name>
</gene>
<protein>
    <recommendedName>
        <fullName evidence="3">SMI1/KNR4 family protein</fullName>
    </recommendedName>
</protein>
<reference evidence="1 2" key="1">
    <citation type="submission" date="2021-01" db="EMBL/GenBank/DDBJ databases">
        <title>Actinoplanes sp. nov. LDG1-01 isolated from lichen.</title>
        <authorList>
            <person name="Saeng-In P."/>
            <person name="Phongsopitanun W."/>
            <person name="Kanchanasin P."/>
            <person name="Yuki M."/>
            <person name="Kudo T."/>
            <person name="Ohkuma M."/>
            <person name="Tanasupawat S."/>
        </authorList>
    </citation>
    <scope>NUCLEOTIDE SEQUENCE [LARGE SCALE GENOMIC DNA]</scope>
    <source>
        <strain evidence="1 2">LDG1-01</strain>
    </source>
</reference>
<dbReference type="RefSeq" id="WP_202990381.1">
    <property type="nucleotide sequence ID" value="NZ_JAENHO010000002.1"/>
</dbReference>
<evidence type="ECO:0008006" key="3">
    <source>
        <dbReference type="Google" id="ProtNLM"/>
    </source>
</evidence>
<accession>A0ABS1VH66</accession>
<comment type="caution">
    <text evidence="1">The sequence shown here is derived from an EMBL/GenBank/DDBJ whole genome shotgun (WGS) entry which is preliminary data.</text>
</comment>
<proteinExistence type="predicted"/>
<evidence type="ECO:0000313" key="2">
    <source>
        <dbReference type="Proteomes" id="UP000598996"/>
    </source>
</evidence>
<sequence length="155" mass="16715">MTDWEAWVRQWAGDIDAAASSLMATFEASYGYPPGANLVRWAADDDLEPEAHPEAPTPLTGFSRVVAEVRLPDVANGIFIHRAAGAYPHGLLIGSTGGGTQFVIDGTGRVQRSIGASLEGDFKPVADSLEQFLTEVRFAVTEFVSHNRIVGLDNW</sequence>
<dbReference type="Proteomes" id="UP000598996">
    <property type="component" value="Unassembled WGS sequence"/>
</dbReference>
<keyword evidence="2" id="KW-1185">Reference proteome</keyword>
<name>A0ABS1VH66_9ACTN</name>
<evidence type="ECO:0000313" key="1">
    <source>
        <dbReference type="EMBL" id="MBL7254034.1"/>
    </source>
</evidence>